<reference evidence="1 2" key="1">
    <citation type="submission" date="2020-07" db="EMBL/GenBank/DDBJ databases">
        <title>Description of Limosilactobacillus balticus sp. nov., Limosilactobacillus agrestis sp. nov., Limosilactobacillus albertensis sp. nov., Limosilactobacillus rudii sp. nov., Limosilactobacillus fastidiosus sp. nov., five novel Limosilactobacillus species isolated from the vertebrate gastrointestinal tract, and proposal of 6 subspecies of Limosilactobacillus reuteri adapted to the gastrointestinal tract of specific vertebrate hosts.</title>
        <authorList>
            <person name="Li F."/>
            <person name="Cheng C."/>
            <person name="Zheng J."/>
            <person name="Quevedo R.M."/>
            <person name="Li J."/>
            <person name="Roos S."/>
            <person name="Gaenzle M.G."/>
            <person name="Walter J."/>
        </authorList>
    </citation>
    <scope>NUCLEOTIDE SEQUENCE [LARGE SCALE GENOMIC DNA]</scope>
    <source>
        <strain evidence="1 2">WF-MA3-C</strain>
    </source>
</reference>
<gene>
    <name evidence="1" type="ORF">H5R63_06300</name>
</gene>
<proteinExistence type="predicted"/>
<dbReference type="RefSeq" id="WP_182581260.1">
    <property type="nucleotide sequence ID" value="NZ_JACIUY010000059.1"/>
</dbReference>
<accession>A0A7W3TZX9</accession>
<dbReference type="Proteomes" id="UP000518255">
    <property type="component" value="Unassembled WGS sequence"/>
</dbReference>
<dbReference type="AlphaFoldDB" id="A0A7W3TZX9"/>
<evidence type="ECO:0000313" key="2">
    <source>
        <dbReference type="Proteomes" id="UP000518255"/>
    </source>
</evidence>
<protein>
    <recommendedName>
        <fullName evidence="3">Phage transcriptional regulator, ArpU family</fullName>
    </recommendedName>
</protein>
<name>A0A7W3TZX9_9LACO</name>
<dbReference type="InterPro" id="IPR006524">
    <property type="entry name" value="ArpU-like"/>
</dbReference>
<evidence type="ECO:0000313" key="1">
    <source>
        <dbReference type="EMBL" id="MBB1086391.1"/>
    </source>
</evidence>
<dbReference type="EMBL" id="JACIUY010000059">
    <property type="protein sequence ID" value="MBB1086391.1"/>
    <property type="molecule type" value="Genomic_DNA"/>
</dbReference>
<evidence type="ECO:0008006" key="3">
    <source>
        <dbReference type="Google" id="ProtNLM"/>
    </source>
</evidence>
<organism evidence="1 2">
    <name type="scientific">Limosilactobacillus fastidiosus</name>
    <dbReference type="NCBI Taxonomy" id="2759855"/>
    <lineage>
        <taxon>Bacteria</taxon>
        <taxon>Bacillati</taxon>
        <taxon>Bacillota</taxon>
        <taxon>Bacilli</taxon>
        <taxon>Lactobacillales</taxon>
        <taxon>Lactobacillaceae</taxon>
        <taxon>Limosilactobacillus</taxon>
    </lineage>
</organism>
<comment type="caution">
    <text evidence="1">The sequence shown here is derived from an EMBL/GenBank/DDBJ whole genome shotgun (WGS) entry which is preliminary data.</text>
</comment>
<sequence>MDNLEQLTIFGNTLNIDKTIKKVRHFFEVDYPVAKRRAHRDVTGLSSPVISGMPKGTPIGNATEERLINRAYCRQVVAATPKAIDECSKWSRKLLKWLYLNGEDDTYCINNIPYSERWYYKQLKPTAFIEFAEIYPVEELLVFEKVQ</sequence>
<dbReference type="NCBIfam" id="TIGR01637">
    <property type="entry name" value="phage_arpU"/>
    <property type="match status" value="1"/>
</dbReference>